<organism evidence="7 8">
    <name type="scientific">Arsenicicoccus piscis</name>
    <dbReference type="NCBI Taxonomy" id="673954"/>
    <lineage>
        <taxon>Bacteria</taxon>
        <taxon>Bacillati</taxon>
        <taxon>Actinomycetota</taxon>
        <taxon>Actinomycetes</taxon>
        <taxon>Micrococcales</taxon>
        <taxon>Intrasporangiaceae</taxon>
        <taxon>Arsenicicoccus</taxon>
    </lineage>
</organism>
<dbReference type="EMBL" id="BSUJ01000001">
    <property type="protein sequence ID" value="GMA19738.1"/>
    <property type="molecule type" value="Genomic_DNA"/>
</dbReference>
<evidence type="ECO:0000313" key="7">
    <source>
        <dbReference type="EMBL" id="GMA22033.1"/>
    </source>
</evidence>
<dbReference type="InterPro" id="IPR001647">
    <property type="entry name" value="HTH_TetR"/>
</dbReference>
<feature type="DNA-binding region" description="H-T-H motif" evidence="4">
    <location>
        <begin position="26"/>
        <end position="45"/>
    </location>
</feature>
<dbReference type="PROSITE" id="PS50977">
    <property type="entry name" value="HTH_TETR_2"/>
    <property type="match status" value="1"/>
</dbReference>
<protein>
    <submittedName>
        <fullName evidence="7">TetR family transcriptional regulator</fullName>
    </submittedName>
</protein>
<dbReference type="SUPFAM" id="SSF48498">
    <property type="entry name" value="Tetracyclin repressor-like, C-terminal domain"/>
    <property type="match status" value="1"/>
</dbReference>
<evidence type="ECO:0000259" key="5">
    <source>
        <dbReference type="PROSITE" id="PS50977"/>
    </source>
</evidence>
<reference evidence="7" key="3">
    <citation type="submission" date="2023-02" db="EMBL/GenBank/DDBJ databases">
        <authorList>
            <person name="Sun Q."/>
            <person name="Mori K."/>
        </authorList>
    </citation>
    <scope>NUCLEOTIDE SEQUENCE</scope>
    <source>
        <strain evidence="7">NBRC 105830</strain>
    </source>
</reference>
<evidence type="ECO:0000313" key="8">
    <source>
        <dbReference type="Proteomes" id="UP001157109"/>
    </source>
</evidence>
<evidence type="ECO:0000256" key="2">
    <source>
        <dbReference type="ARBA" id="ARBA00023125"/>
    </source>
</evidence>
<keyword evidence="2 4" id="KW-0238">DNA-binding</keyword>
<keyword evidence="8" id="KW-1185">Reference proteome</keyword>
<dbReference type="Pfam" id="PF00440">
    <property type="entry name" value="TetR_N"/>
    <property type="match status" value="1"/>
</dbReference>
<dbReference type="RefSeq" id="WP_241446203.1">
    <property type="nucleotide sequence ID" value="NZ_BSUJ01000001.1"/>
</dbReference>
<dbReference type="PRINTS" id="PR00455">
    <property type="entry name" value="HTHTETR"/>
</dbReference>
<feature type="domain" description="HTH tetR-type" evidence="5">
    <location>
        <begin position="3"/>
        <end position="63"/>
    </location>
</feature>
<proteinExistence type="predicted"/>
<evidence type="ECO:0000256" key="3">
    <source>
        <dbReference type="ARBA" id="ARBA00023163"/>
    </source>
</evidence>
<dbReference type="InterPro" id="IPR009057">
    <property type="entry name" value="Homeodomain-like_sf"/>
</dbReference>
<evidence type="ECO:0000313" key="6">
    <source>
        <dbReference type="EMBL" id="GMA19738.1"/>
    </source>
</evidence>
<gene>
    <name evidence="6" type="ORF">GCM10025862_17590</name>
    <name evidence="7" type="ORF">GCM10025862_40540</name>
</gene>
<comment type="caution">
    <text evidence="7">The sequence shown here is derived from an EMBL/GenBank/DDBJ whole genome shotgun (WGS) entry which is preliminary data.</text>
</comment>
<reference evidence="8" key="2">
    <citation type="journal article" date="2019" name="Int. J. Syst. Evol. Microbiol.">
        <title>The Global Catalogue of Microorganisms (GCM) 10K type strain sequencing project: providing services to taxonomists for standard genome sequencing and annotation.</title>
        <authorList>
            <consortium name="The Broad Institute Genomics Platform"/>
            <consortium name="The Broad Institute Genome Sequencing Center for Infectious Disease"/>
            <person name="Wu L."/>
            <person name="Ma J."/>
        </authorList>
    </citation>
    <scope>NUCLEOTIDE SEQUENCE [LARGE SCALE GENOMIC DNA]</scope>
    <source>
        <strain evidence="8">NBRC 105830</strain>
    </source>
</reference>
<dbReference type="Gene3D" id="1.10.357.10">
    <property type="entry name" value="Tetracycline Repressor, domain 2"/>
    <property type="match status" value="1"/>
</dbReference>
<dbReference type="PANTHER" id="PTHR30055:SF234">
    <property type="entry name" value="HTH-TYPE TRANSCRIPTIONAL REGULATOR BETI"/>
    <property type="match status" value="1"/>
</dbReference>
<dbReference type="Proteomes" id="UP001157109">
    <property type="component" value="Unassembled WGS sequence"/>
</dbReference>
<dbReference type="InterPro" id="IPR041678">
    <property type="entry name" value="TetR_C_16"/>
</dbReference>
<evidence type="ECO:0000256" key="1">
    <source>
        <dbReference type="ARBA" id="ARBA00023015"/>
    </source>
</evidence>
<dbReference type="SUPFAM" id="SSF46689">
    <property type="entry name" value="Homeodomain-like"/>
    <property type="match status" value="1"/>
</dbReference>
<accession>A0ABQ6HU12</accession>
<reference evidence="7" key="1">
    <citation type="journal article" date="2014" name="Int. J. Syst. Evol. Microbiol.">
        <title>Complete genome of a new Firmicutes species belonging to the dominant human colonic microbiota ('Ruminococcus bicirculans') reveals two chromosomes and a selective capacity to utilize plant glucans.</title>
        <authorList>
            <consortium name="NISC Comparative Sequencing Program"/>
            <person name="Wegmann U."/>
            <person name="Louis P."/>
            <person name="Goesmann A."/>
            <person name="Henrissat B."/>
            <person name="Duncan S.H."/>
            <person name="Flint H.J."/>
        </authorList>
    </citation>
    <scope>NUCLEOTIDE SEQUENCE</scope>
    <source>
        <strain evidence="7">NBRC 105830</strain>
    </source>
</reference>
<keyword evidence="1" id="KW-0805">Transcription regulation</keyword>
<dbReference type="InterPro" id="IPR036271">
    <property type="entry name" value="Tet_transcr_reg_TetR-rel_C_sf"/>
</dbReference>
<keyword evidence="3" id="KW-0804">Transcription</keyword>
<name>A0ABQ6HU12_9MICO</name>
<dbReference type="PANTHER" id="PTHR30055">
    <property type="entry name" value="HTH-TYPE TRANSCRIPTIONAL REGULATOR RUTR"/>
    <property type="match status" value="1"/>
</dbReference>
<dbReference type="InterPro" id="IPR050109">
    <property type="entry name" value="HTH-type_TetR-like_transc_reg"/>
</dbReference>
<dbReference type="Pfam" id="PF17920">
    <property type="entry name" value="TetR_C_16"/>
    <property type="match status" value="1"/>
</dbReference>
<sequence>MTTTTRDLILRKASRLFAERGYAGVSIRDVAAAAEVSPALVMKHVGSKAALFDAAATFEPLPPLGPVPDDELGAFLVGDLVDRIRAGGSVPLLRGAVLVLPAPEPDQVRERFHTVYADPLVERLGGGEQARARADAALSALLGLAVGARILGLCGPGLVERDDLVRVYGAAVQGLIAP</sequence>
<evidence type="ECO:0000256" key="4">
    <source>
        <dbReference type="PROSITE-ProRule" id="PRU00335"/>
    </source>
</evidence>
<dbReference type="EMBL" id="BSUJ01000002">
    <property type="protein sequence ID" value="GMA22033.1"/>
    <property type="molecule type" value="Genomic_DNA"/>
</dbReference>